<dbReference type="Pfam" id="PF10431">
    <property type="entry name" value="ClpB_D2-small"/>
    <property type="match status" value="1"/>
</dbReference>
<keyword evidence="3" id="KW-0067">ATP-binding</keyword>
<evidence type="ECO:0000313" key="8">
    <source>
        <dbReference type="EMBL" id="OGZ66602.1"/>
    </source>
</evidence>
<keyword evidence="4" id="KW-0143">Chaperone</keyword>
<proteinExistence type="predicted"/>
<dbReference type="CDD" id="cd19499">
    <property type="entry name" value="RecA-like_ClpB_Hsp104-like"/>
    <property type="match status" value="1"/>
</dbReference>
<dbReference type="Gene3D" id="3.40.50.300">
    <property type="entry name" value="P-loop containing nucleotide triphosphate hydrolases"/>
    <property type="match status" value="2"/>
</dbReference>
<evidence type="ECO:0000256" key="1">
    <source>
        <dbReference type="ARBA" id="ARBA00022737"/>
    </source>
</evidence>
<dbReference type="InterPro" id="IPR019489">
    <property type="entry name" value="Clp_ATPase_C"/>
</dbReference>
<dbReference type="InterPro" id="IPR041546">
    <property type="entry name" value="ClpA/ClpB_AAA_lid"/>
</dbReference>
<dbReference type="InterPro" id="IPR036628">
    <property type="entry name" value="Clp_N_dom_sf"/>
</dbReference>
<dbReference type="AlphaFoldDB" id="A0A1G2HVP7"/>
<evidence type="ECO:0000256" key="3">
    <source>
        <dbReference type="ARBA" id="ARBA00022840"/>
    </source>
</evidence>
<feature type="transmembrane region" description="Helical" evidence="6">
    <location>
        <begin position="32"/>
        <end position="55"/>
    </location>
</feature>
<dbReference type="InterPro" id="IPR003593">
    <property type="entry name" value="AAA+_ATPase"/>
</dbReference>
<dbReference type="InterPro" id="IPR003959">
    <property type="entry name" value="ATPase_AAA_core"/>
</dbReference>
<evidence type="ECO:0000259" key="7">
    <source>
        <dbReference type="PROSITE" id="PS51903"/>
    </source>
</evidence>
<comment type="caution">
    <text evidence="8">The sequence shown here is derived from an EMBL/GenBank/DDBJ whole genome shotgun (WGS) entry which is preliminary data.</text>
</comment>
<dbReference type="Proteomes" id="UP000179183">
    <property type="component" value="Unassembled WGS sequence"/>
</dbReference>
<keyword evidence="2" id="KW-0547">Nucleotide-binding</keyword>
<dbReference type="PROSITE" id="PS51903">
    <property type="entry name" value="CLP_R"/>
    <property type="match status" value="1"/>
</dbReference>
<keyword evidence="6" id="KW-1133">Transmembrane helix</keyword>
<protein>
    <recommendedName>
        <fullName evidence="7">Clp R domain-containing protein</fullName>
    </recommendedName>
</protein>
<evidence type="ECO:0000256" key="6">
    <source>
        <dbReference type="SAM" id="Phobius"/>
    </source>
</evidence>
<dbReference type="GO" id="GO:0005737">
    <property type="term" value="C:cytoplasm"/>
    <property type="evidence" value="ECO:0007669"/>
    <property type="project" value="TreeGrafter"/>
</dbReference>
<keyword evidence="1 5" id="KW-0677">Repeat</keyword>
<dbReference type="SMART" id="SM00382">
    <property type="entry name" value="AAA"/>
    <property type="match status" value="2"/>
</dbReference>
<dbReference type="SUPFAM" id="SSF81923">
    <property type="entry name" value="Double Clp-N motif"/>
    <property type="match status" value="1"/>
</dbReference>
<keyword evidence="6" id="KW-0812">Transmembrane</keyword>
<reference evidence="8 9" key="1">
    <citation type="journal article" date="2016" name="Nat. Commun.">
        <title>Thousands of microbial genomes shed light on interconnected biogeochemical processes in an aquifer system.</title>
        <authorList>
            <person name="Anantharaman K."/>
            <person name="Brown C.T."/>
            <person name="Hug L.A."/>
            <person name="Sharon I."/>
            <person name="Castelle C.J."/>
            <person name="Probst A.J."/>
            <person name="Thomas B.C."/>
            <person name="Singh A."/>
            <person name="Wilkins M.J."/>
            <person name="Karaoz U."/>
            <person name="Brodie E.L."/>
            <person name="Williams K.H."/>
            <person name="Hubbard S.S."/>
            <person name="Banfield J.F."/>
        </authorList>
    </citation>
    <scope>NUCLEOTIDE SEQUENCE [LARGE SCALE GENOMIC DNA]</scope>
</reference>
<evidence type="ECO:0000313" key="9">
    <source>
        <dbReference type="Proteomes" id="UP000179183"/>
    </source>
</evidence>
<dbReference type="Pfam" id="PF07724">
    <property type="entry name" value="AAA_2"/>
    <property type="match status" value="1"/>
</dbReference>
<evidence type="ECO:0000256" key="5">
    <source>
        <dbReference type="PROSITE-ProRule" id="PRU01251"/>
    </source>
</evidence>
<dbReference type="Gene3D" id="1.10.8.60">
    <property type="match status" value="2"/>
</dbReference>
<dbReference type="EMBL" id="MHOQ01000025">
    <property type="protein sequence ID" value="OGZ66602.1"/>
    <property type="molecule type" value="Genomic_DNA"/>
</dbReference>
<dbReference type="GO" id="GO:0034605">
    <property type="term" value="P:cellular response to heat"/>
    <property type="evidence" value="ECO:0007669"/>
    <property type="project" value="TreeGrafter"/>
</dbReference>
<dbReference type="PANTHER" id="PTHR11638">
    <property type="entry name" value="ATP-DEPENDENT CLP PROTEASE"/>
    <property type="match status" value="1"/>
</dbReference>
<dbReference type="PRINTS" id="PR00300">
    <property type="entry name" value="CLPPROTEASEA"/>
</dbReference>
<dbReference type="PANTHER" id="PTHR11638:SF18">
    <property type="entry name" value="HEAT SHOCK PROTEIN 104"/>
    <property type="match status" value="1"/>
</dbReference>
<organism evidence="8 9">
    <name type="scientific">Candidatus Staskawiczbacteria bacterium RIFCSPHIGHO2_02_FULL_33_16</name>
    <dbReference type="NCBI Taxonomy" id="1802204"/>
    <lineage>
        <taxon>Bacteria</taxon>
        <taxon>Candidatus Staskawicziibacteriota</taxon>
    </lineage>
</organism>
<gene>
    <name evidence="8" type="ORF">A3D34_01095</name>
</gene>
<dbReference type="Pfam" id="PF02861">
    <property type="entry name" value="Clp_N"/>
    <property type="match status" value="1"/>
</dbReference>
<dbReference type="InterPro" id="IPR027417">
    <property type="entry name" value="P-loop_NTPase"/>
</dbReference>
<dbReference type="InterPro" id="IPR050130">
    <property type="entry name" value="ClpA_ClpB"/>
</dbReference>
<feature type="transmembrane region" description="Helical" evidence="6">
    <location>
        <begin position="62"/>
        <end position="80"/>
    </location>
</feature>
<dbReference type="GO" id="GO:0016887">
    <property type="term" value="F:ATP hydrolysis activity"/>
    <property type="evidence" value="ECO:0007669"/>
    <property type="project" value="InterPro"/>
</dbReference>
<dbReference type="InterPro" id="IPR001270">
    <property type="entry name" value="ClpA/B"/>
</dbReference>
<sequence length="864" mass="98106">MFSFDTKKTVIFQFLKMSELPFLRYAGVLTQLFLYLFLVCFLLISVSFFGVILISTIVLVKISIFLLFCMVLFWEIYLFVELKIKSPTVGIENNKNEIALDAALGQDDYNLAEFLSLESCRVIEVAIKICKKRKLSEVVSEGILYALLLESKDIQNLIFRLGIDIKKLQADLKNYLEKQKKQKDFTLSFSPAFQKTIKGATKVSVERGYAVIGEKELFVALAKNDGFFKKILVENDLKEKDIENISLWLDKLEQTITKNKKFWMKENLSKMGSLGRSWASGFTNTLDEFSIDWSRIASKNVFGEIIGHQKEIKGVEMVLAKSSLSNALILGDVGVGRKSIIQAISQRCYLGVSLPELNYKRVVELDMISLLSRIQDQENLENTLDRILQEALLSGNVILVIDELDNFVEQKTQKLGKVDISGILAKYLLIPNFHFIGIASFDGLHKRLEQNPSFLEYFGKVEVSEISELDTIRILQNLALGLEKKHKILITYPSVREIINLTARYMPSTPFPKKAIDTLEEAVVYVNSLKEKVILPHHIAKIVSDKTQIPIGKMNFKEKEVLINLENLIHQRIVNQQEAVNEISVAMRRSRSGISSKKRPMGTFLFLGPTGVGKTETAKALAEIYFGGEEKMIRLDMSEFQSISDIPRLIGEISPVEQQGLLTTPVRENPFSLVLLDEIEKTHPNILNLFLQVFDEGHITDGQGRKIIFNNTIIICTSNAGAQLIFEGLEKGDSIQKDKLFEFLFSKGIYKPEFINRFDAVVVFHPLTPENLMDIAQLMFLNIAKNLKEKEIDFLITENLKEKIVALSYKPEFGAREMRRVMQDTVENSIAKALLSDKITKGDTIEINPENFDIIKIVNNNSNT</sequence>
<dbReference type="SMART" id="SM01086">
    <property type="entry name" value="ClpB_D2-small"/>
    <property type="match status" value="1"/>
</dbReference>
<accession>A0A1G2HVP7</accession>
<feature type="domain" description="Clp R" evidence="7">
    <location>
        <begin position="112"/>
        <end position="255"/>
    </location>
</feature>
<evidence type="ECO:0000256" key="2">
    <source>
        <dbReference type="ARBA" id="ARBA00022741"/>
    </source>
</evidence>
<dbReference type="InterPro" id="IPR004176">
    <property type="entry name" value="Clp_R_N"/>
</dbReference>
<dbReference type="GO" id="GO:0005524">
    <property type="term" value="F:ATP binding"/>
    <property type="evidence" value="ECO:0007669"/>
    <property type="project" value="UniProtKB-KW"/>
</dbReference>
<evidence type="ECO:0000256" key="4">
    <source>
        <dbReference type="ARBA" id="ARBA00023186"/>
    </source>
</evidence>
<dbReference type="Gene3D" id="1.10.1780.10">
    <property type="entry name" value="Clp, N-terminal domain"/>
    <property type="match status" value="1"/>
</dbReference>
<dbReference type="SUPFAM" id="SSF52540">
    <property type="entry name" value="P-loop containing nucleoside triphosphate hydrolases"/>
    <property type="match status" value="2"/>
</dbReference>
<keyword evidence="6" id="KW-0472">Membrane</keyword>
<name>A0A1G2HVP7_9BACT</name>
<dbReference type="Pfam" id="PF17871">
    <property type="entry name" value="AAA_lid_9"/>
    <property type="match status" value="1"/>
</dbReference>